<gene>
    <name evidence="2" type="ORF">BJ970_006139</name>
</gene>
<feature type="compositionally biased region" description="Basic and acidic residues" evidence="1">
    <location>
        <begin position="60"/>
        <end position="70"/>
    </location>
</feature>
<dbReference type="AlphaFoldDB" id="A0A840QF60"/>
<dbReference type="EMBL" id="JACHIW010000002">
    <property type="protein sequence ID" value="MBB5158540.1"/>
    <property type="molecule type" value="Genomic_DNA"/>
</dbReference>
<evidence type="ECO:0000313" key="2">
    <source>
        <dbReference type="EMBL" id="MBB5158540.1"/>
    </source>
</evidence>
<evidence type="ECO:0000313" key="3">
    <source>
        <dbReference type="Proteomes" id="UP000584374"/>
    </source>
</evidence>
<evidence type="ECO:0000256" key="1">
    <source>
        <dbReference type="SAM" id="MobiDB-lite"/>
    </source>
</evidence>
<feature type="region of interest" description="Disordered" evidence="1">
    <location>
        <begin position="57"/>
        <end position="89"/>
    </location>
</feature>
<organism evidence="2 3">
    <name type="scientific">Saccharopolyspora phatthalungensis</name>
    <dbReference type="NCBI Taxonomy" id="664693"/>
    <lineage>
        <taxon>Bacteria</taxon>
        <taxon>Bacillati</taxon>
        <taxon>Actinomycetota</taxon>
        <taxon>Actinomycetes</taxon>
        <taxon>Pseudonocardiales</taxon>
        <taxon>Pseudonocardiaceae</taxon>
        <taxon>Saccharopolyspora</taxon>
    </lineage>
</organism>
<keyword evidence="3" id="KW-1185">Reference proteome</keyword>
<protein>
    <submittedName>
        <fullName evidence="2">Uncharacterized protein</fullName>
    </submittedName>
</protein>
<sequence length="89" mass="9640">MPHDHPGARTPQSGPVHVLLVVRIDFPTPTRVLVEVGRLIVSRLGELVSAAATALAAARPARDTAEHDQRPPLVVTSERLDMPSPRGRR</sequence>
<reference evidence="2 3" key="1">
    <citation type="submission" date="2020-08" db="EMBL/GenBank/DDBJ databases">
        <title>Sequencing the genomes of 1000 actinobacteria strains.</title>
        <authorList>
            <person name="Klenk H.-P."/>
        </authorList>
    </citation>
    <scope>NUCLEOTIDE SEQUENCE [LARGE SCALE GENOMIC DNA]</scope>
    <source>
        <strain evidence="2 3">DSM 45584</strain>
    </source>
</reference>
<dbReference type="Proteomes" id="UP000584374">
    <property type="component" value="Unassembled WGS sequence"/>
</dbReference>
<name>A0A840QF60_9PSEU</name>
<accession>A0A840QF60</accession>
<proteinExistence type="predicted"/>
<comment type="caution">
    <text evidence="2">The sequence shown here is derived from an EMBL/GenBank/DDBJ whole genome shotgun (WGS) entry which is preliminary data.</text>
</comment>